<organism evidence="1 2">
    <name type="scientific">Prorocentrum cordatum</name>
    <dbReference type="NCBI Taxonomy" id="2364126"/>
    <lineage>
        <taxon>Eukaryota</taxon>
        <taxon>Sar</taxon>
        <taxon>Alveolata</taxon>
        <taxon>Dinophyceae</taxon>
        <taxon>Prorocentrales</taxon>
        <taxon>Prorocentraceae</taxon>
        <taxon>Prorocentrum</taxon>
    </lineage>
</organism>
<sequence length="127" mass="14040">MDMALTFLTWAGDSEGASMPMSSDGLSWSSLVSGEASSLDRESITTQSYSDTATMTREGMKRYACRTSLIINRTLTKLQDPILIDECSSLVTDLALFVGDAYPALYDEVQVYNIVSDPTEQENLERF</sequence>
<reference evidence="1" key="1">
    <citation type="submission" date="2023-10" db="EMBL/GenBank/DDBJ databases">
        <authorList>
            <person name="Chen Y."/>
            <person name="Shah S."/>
            <person name="Dougan E. K."/>
            <person name="Thang M."/>
            <person name="Chan C."/>
        </authorList>
    </citation>
    <scope>NUCLEOTIDE SEQUENCE [LARGE SCALE GENOMIC DNA]</scope>
</reference>
<proteinExistence type="predicted"/>
<gene>
    <name evidence="1" type="ORF">PCOR1329_LOCUS14398</name>
</gene>
<comment type="caution">
    <text evidence="1">The sequence shown here is derived from an EMBL/GenBank/DDBJ whole genome shotgun (WGS) entry which is preliminary data.</text>
</comment>
<dbReference type="Proteomes" id="UP001189429">
    <property type="component" value="Unassembled WGS sequence"/>
</dbReference>
<name>A0ABN9QUW9_9DINO</name>
<evidence type="ECO:0000313" key="1">
    <source>
        <dbReference type="EMBL" id="CAK0809007.1"/>
    </source>
</evidence>
<dbReference type="SUPFAM" id="SSF53649">
    <property type="entry name" value="Alkaline phosphatase-like"/>
    <property type="match status" value="1"/>
</dbReference>
<dbReference type="InterPro" id="IPR017850">
    <property type="entry name" value="Alkaline_phosphatase_core_sf"/>
</dbReference>
<keyword evidence="2" id="KW-1185">Reference proteome</keyword>
<accession>A0ABN9QUW9</accession>
<dbReference type="EMBL" id="CAUYUJ010004304">
    <property type="protein sequence ID" value="CAK0809007.1"/>
    <property type="molecule type" value="Genomic_DNA"/>
</dbReference>
<evidence type="ECO:0000313" key="2">
    <source>
        <dbReference type="Proteomes" id="UP001189429"/>
    </source>
</evidence>
<protein>
    <submittedName>
        <fullName evidence="1">Uncharacterized protein</fullName>
    </submittedName>
</protein>